<evidence type="ECO:0000256" key="1">
    <source>
        <dbReference type="SAM" id="MobiDB-lite"/>
    </source>
</evidence>
<feature type="compositionally biased region" description="Basic residues" evidence="1">
    <location>
        <begin position="50"/>
        <end position="59"/>
    </location>
</feature>
<organism evidence="2 3">
    <name type="scientific">Sorangium cellulosum</name>
    <name type="common">Polyangium cellulosum</name>
    <dbReference type="NCBI Taxonomy" id="56"/>
    <lineage>
        <taxon>Bacteria</taxon>
        <taxon>Pseudomonadati</taxon>
        <taxon>Myxococcota</taxon>
        <taxon>Polyangia</taxon>
        <taxon>Polyangiales</taxon>
        <taxon>Polyangiaceae</taxon>
        <taxon>Sorangium</taxon>
    </lineage>
</organism>
<gene>
    <name evidence="2" type="ORF">SOCEGT47_002270</name>
</gene>
<proteinExistence type="predicted"/>
<dbReference type="AlphaFoldDB" id="A0A4P2PT24"/>
<sequence length="92" mass="10522">MPHALITSPSAAARLDRAVAWLRRRRPAERVLLVGASVEAVNELARSAIRRRPGARRRGRDPLRARRESRAHRDRTHRAARGPRRRAVRAIK</sequence>
<evidence type="ECO:0000313" key="3">
    <source>
        <dbReference type="Proteomes" id="UP000295781"/>
    </source>
</evidence>
<dbReference type="EMBL" id="CP012670">
    <property type="protein sequence ID" value="AUX19775.1"/>
    <property type="molecule type" value="Genomic_DNA"/>
</dbReference>
<protein>
    <submittedName>
        <fullName evidence="2">Uncharacterized protein</fullName>
    </submittedName>
</protein>
<evidence type="ECO:0000313" key="2">
    <source>
        <dbReference type="EMBL" id="AUX19775.1"/>
    </source>
</evidence>
<reference evidence="2 3" key="1">
    <citation type="submission" date="2015-09" db="EMBL/GenBank/DDBJ databases">
        <title>Sorangium comparison.</title>
        <authorList>
            <person name="Zaburannyi N."/>
            <person name="Bunk B."/>
            <person name="Overmann J."/>
            <person name="Mueller R."/>
        </authorList>
    </citation>
    <scope>NUCLEOTIDE SEQUENCE [LARGE SCALE GENOMIC DNA]</scope>
    <source>
        <strain evidence="2 3">So ceGT47</strain>
    </source>
</reference>
<name>A0A4P2PT24_SORCE</name>
<feature type="region of interest" description="Disordered" evidence="1">
    <location>
        <begin position="50"/>
        <end position="92"/>
    </location>
</feature>
<dbReference type="Proteomes" id="UP000295781">
    <property type="component" value="Chromosome"/>
</dbReference>
<accession>A0A4P2PT24</accession>
<feature type="compositionally biased region" description="Basic residues" evidence="1">
    <location>
        <begin position="69"/>
        <end position="92"/>
    </location>
</feature>